<dbReference type="PANTHER" id="PTHR21343">
    <property type="entry name" value="DETHIOBIOTIN SYNTHETASE"/>
    <property type="match status" value="1"/>
</dbReference>
<comment type="caution">
    <text evidence="5">The sequence shown here is derived from an EMBL/GenBank/DDBJ whole genome shotgun (WGS) entry which is preliminary data.</text>
</comment>
<reference evidence="5 6" key="1">
    <citation type="submission" date="2019-04" db="EMBL/GenBank/DDBJ databases">
        <authorList>
            <person name="Jiang L."/>
        </authorList>
    </citation>
    <scope>NUCLEOTIDE SEQUENCE [LARGE SCALE GENOMIC DNA]</scope>
    <source>
        <strain evidence="5 6">YIM 131861</strain>
    </source>
</reference>
<keyword evidence="2" id="KW-0961">Cell wall biogenesis/degradation</keyword>
<comment type="pathway">
    <text evidence="2">Cell wall biogenesis; peptidoglycan biosynthesis.</text>
</comment>
<comment type="catalytic activity">
    <reaction evidence="2">
        <text>L-glutamine + H2O = L-glutamate + NH4(+)</text>
        <dbReference type="Rhea" id="RHEA:15889"/>
        <dbReference type="ChEBI" id="CHEBI:15377"/>
        <dbReference type="ChEBI" id="CHEBI:28938"/>
        <dbReference type="ChEBI" id="CHEBI:29985"/>
        <dbReference type="ChEBI" id="CHEBI:58359"/>
        <dbReference type="EC" id="3.5.1.2"/>
    </reaction>
</comment>
<evidence type="ECO:0000256" key="1">
    <source>
        <dbReference type="ARBA" id="ARBA00022962"/>
    </source>
</evidence>
<feature type="compositionally biased region" description="Basic residues" evidence="3">
    <location>
        <begin position="90"/>
        <end position="101"/>
    </location>
</feature>
<dbReference type="HAMAP" id="MF_02213">
    <property type="entry name" value="Lipid_II_synth_GatD"/>
    <property type="match status" value="1"/>
</dbReference>
<dbReference type="PROSITE" id="PS51274">
    <property type="entry name" value="GATASE_COBBQ"/>
    <property type="match status" value="1"/>
</dbReference>
<dbReference type="PANTHER" id="PTHR21343:SF9">
    <property type="entry name" value="LIPID II ISOGLUTAMINYL SYNTHASE (GLUTAMINE-HYDROLYZING) SUBUNIT GATD"/>
    <property type="match status" value="1"/>
</dbReference>
<dbReference type="InterPro" id="IPR029062">
    <property type="entry name" value="Class_I_gatase-like"/>
</dbReference>
<sequence length="391" mass="42370">MRRDRRHPAGVRPRGSGLHRRPERRVRARAEPRELPAEHRHRRHRRAEALRDRLRRARPLVLLAGRHLGTRFRRYRERIEGRRTRPAVGLRRRADRARRGRSGASDRRLPCRAATIAGDEDHHLLGRLDAPHPRAPRPDGGHGGRIVTVSITVAVIAPSLLNTNGDAENAQVLARRARWGGAEAVVVPVEHPDDLPPDPDAIVIGSGSDADLEAARDLLLAIHDELRVAATRGVPILAVGTGLELLSWGIEHDDNTVTEGLGLVAGRAVANTARVSDDIVVASPRFGRLVGFENHARAYVGAEGSPLGRVAYGVGNGRDSSQEGVVMGEVIGTHLHGPLLAKNPAMADHLLASMFTRLGAGYVAGERAVEADKHAARARAAILERLGQTAD</sequence>
<feature type="binding site" evidence="2">
    <location>
        <position position="274"/>
    </location>
    <ligand>
        <name>substrate</name>
    </ligand>
</feature>
<dbReference type="GO" id="GO:0008360">
    <property type="term" value="P:regulation of cell shape"/>
    <property type="evidence" value="ECO:0007669"/>
    <property type="project" value="UniProtKB-KW"/>
</dbReference>
<dbReference type="EC" id="6.3.5.13" evidence="2"/>
<evidence type="ECO:0000313" key="5">
    <source>
        <dbReference type="EMBL" id="THG35107.1"/>
    </source>
</evidence>
<evidence type="ECO:0000256" key="3">
    <source>
        <dbReference type="SAM" id="MobiDB-lite"/>
    </source>
</evidence>
<feature type="region of interest" description="Disordered" evidence="3">
    <location>
        <begin position="84"/>
        <end position="107"/>
    </location>
</feature>
<keyword evidence="2" id="KW-0378">Hydrolase</keyword>
<comment type="catalytic activity">
    <reaction evidence="2">
        <text>beta-D-GlcNAc-(1-&gt;4)-Mur2Ac(oyl-L-Ala-gamma-D-Glu-L-Lys-D-Ala-D-Ala)-di-trans,octa-cis-undecaprenyl diphosphate + L-glutamine + ATP + H2O = beta-D-GlcNAc-(1-&gt;4)-Mur2Ac(oyl-L-Ala-D-isoglutaminyl-L-Lys-D-Ala-D-Ala)-di-trans,octa-cis-undecaprenyl diphosphate + L-glutamate + ADP + phosphate + H(+)</text>
        <dbReference type="Rhea" id="RHEA:57928"/>
        <dbReference type="ChEBI" id="CHEBI:15377"/>
        <dbReference type="ChEBI" id="CHEBI:15378"/>
        <dbReference type="ChEBI" id="CHEBI:29985"/>
        <dbReference type="ChEBI" id="CHEBI:30616"/>
        <dbReference type="ChEBI" id="CHEBI:43474"/>
        <dbReference type="ChEBI" id="CHEBI:58359"/>
        <dbReference type="ChEBI" id="CHEBI:60033"/>
        <dbReference type="ChEBI" id="CHEBI:62233"/>
        <dbReference type="ChEBI" id="CHEBI:456216"/>
        <dbReference type="EC" id="6.3.5.13"/>
    </reaction>
</comment>
<evidence type="ECO:0000259" key="4">
    <source>
        <dbReference type="Pfam" id="PF07685"/>
    </source>
</evidence>
<dbReference type="Gene3D" id="3.40.50.880">
    <property type="match status" value="1"/>
</dbReference>
<dbReference type="OrthoDB" id="9782045at2"/>
<proteinExistence type="inferred from homology"/>
<feature type="compositionally biased region" description="Basic residues" evidence="3">
    <location>
        <begin position="17"/>
        <end position="27"/>
    </location>
</feature>
<keyword evidence="2" id="KW-0573">Peptidoglycan synthesis</keyword>
<dbReference type="InterPro" id="IPR011698">
    <property type="entry name" value="GATase_3"/>
</dbReference>
<feature type="compositionally biased region" description="Basic and acidic residues" evidence="3">
    <location>
        <begin position="28"/>
        <end position="38"/>
    </location>
</feature>
<comment type="similarity">
    <text evidence="2">Belongs to the CobB/CobQ family. GatD subfamily.</text>
</comment>
<comment type="caution">
    <text evidence="2">Lacks conserved residue(s) required for the propagation of feature annotation.</text>
</comment>
<organism evidence="5 6">
    <name type="scientific">Orlajensenia flava</name>
    <dbReference type="NCBI Taxonomy" id="2565934"/>
    <lineage>
        <taxon>Bacteria</taxon>
        <taxon>Bacillati</taxon>
        <taxon>Actinomycetota</taxon>
        <taxon>Actinomycetes</taxon>
        <taxon>Micrococcales</taxon>
        <taxon>Microbacteriaceae</taxon>
        <taxon>Orlajensenia</taxon>
    </lineage>
</organism>
<keyword evidence="2" id="KW-0133">Cell shape</keyword>
<dbReference type="EC" id="3.5.1.2" evidence="2"/>
<keyword evidence="2" id="KW-0436">Ligase</keyword>
<dbReference type="Pfam" id="PF07685">
    <property type="entry name" value="GATase_3"/>
    <property type="match status" value="1"/>
</dbReference>
<evidence type="ECO:0000256" key="2">
    <source>
        <dbReference type="HAMAP-Rule" id="MF_02213"/>
    </source>
</evidence>
<dbReference type="Proteomes" id="UP000307380">
    <property type="component" value="Unassembled WGS sequence"/>
</dbReference>
<dbReference type="GO" id="GO:0009252">
    <property type="term" value="P:peptidoglycan biosynthetic process"/>
    <property type="evidence" value="ECO:0007669"/>
    <property type="project" value="UniProtKB-UniRule"/>
</dbReference>
<dbReference type="UniPathway" id="UPA00219"/>
<gene>
    <name evidence="2" type="primary">gatD</name>
    <name evidence="5" type="ORF">E6C70_03290</name>
</gene>
<name>A0A4V3WUA4_9MICO</name>
<evidence type="ECO:0000313" key="6">
    <source>
        <dbReference type="Proteomes" id="UP000307380"/>
    </source>
</evidence>
<comment type="subunit">
    <text evidence="2">Forms a heterodimer with MurT.</text>
</comment>
<dbReference type="EMBL" id="SSSN01000003">
    <property type="protein sequence ID" value="THG35107.1"/>
    <property type="molecule type" value="Genomic_DNA"/>
</dbReference>
<feature type="active site" evidence="2">
    <location>
        <position position="336"/>
    </location>
</feature>
<dbReference type="GO" id="GO:0140282">
    <property type="term" value="F:carbon-nitrogen ligase activity on lipid II"/>
    <property type="evidence" value="ECO:0007669"/>
    <property type="project" value="UniProtKB-UniRule"/>
</dbReference>
<dbReference type="AlphaFoldDB" id="A0A4V3WUA4"/>
<feature type="domain" description="CobB/CobQ-like glutamine amidotransferase" evidence="4">
    <location>
        <begin position="153"/>
        <end position="343"/>
    </location>
</feature>
<feature type="region of interest" description="Disordered" evidence="3">
    <location>
        <begin position="1"/>
        <end position="46"/>
    </location>
</feature>
<protein>
    <recommendedName>
        <fullName evidence="2">Lipid II isoglutaminyl synthase (glutamine-hydrolyzing) subunit GatD</fullName>
        <ecNumber evidence="2">6.3.5.13</ecNumber>
    </recommendedName>
    <alternativeName>
        <fullName evidence="2">Lipid II isoglutaminyl synthase glutaminase subunit</fullName>
        <ecNumber evidence="2">3.5.1.2</ecNumber>
    </alternativeName>
</protein>
<comment type="function">
    <text evidence="2">The lipid II isoglutaminyl synthase complex catalyzes the formation of alpha-D-isoglutamine in the cell wall lipid II stem peptide. The GatD subunit catalyzes the hydrolysis of glutamine to glutamate and ammonia. The resulting ammonia molecule is channeled to the active site of MurT.</text>
</comment>
<dbReference type="GO" id="GO:0071555">
    <property type="term" value="P:cell wall organization"/>
    <property type="evidence" value="ECO:0007669"/>
    <property type="project" value="UniProtKB-KW"/>
</dbReference>
<dbReference type="SUPFAM" id="SSF52317">
    <property type="entry name" value="Class I glutamine amidotransferase-like"/>
    <property type="match status" value="1"/>
</dbReference>
<dbReference type="InterPro" id="IPR043702">
    <property type="entry name" value="Lipid_II_synth_GatD"/>
</dbReference>
<accession>A0A4V3WUA4</accession>
<dbReference type="GO" id="GO:0004359">
    <property type="term" value="F:glutaminase activity"/>
    <property type="evidence" value="ECO:0007669"/>
    <property type="project" value="UniProtKB-UniRule"/>
</dbReference>
<keyword evidence="6" id="KW-1185">Reference proteome</keyword>
<keyword evidence="1 2" id="KW-0315">Glutamine amidotransferase</keyword>